<dbReference type="SMART" id="SM00195">
    <property type="entry name" value="DSPc"/>
    <property type="match status" value="1"/>
</dbReference>
<keyword evidence="7" id="KW-0539">Nucleus</keyword>
<dbReference type="SMART" id="SM00404">
    <property type="entry name" value="PTPc_motif"/>
    <property type="match status" value="1"/>
</dbReference>
<dbReference type="PANTHER" id="PTHR10159">
    <property type="entry name" value="DUAL SPECIFICITY PROTEIN PHOSPHATASE"/>
    <property type="match status" value="1"/>
</dbReference>
<accession>A0A804JYN2</accession>
<comment type="catalytic activity">
    <reaction evidence="8">
        <text>O-phospho-L-seryl-[protein] + H2O = L-seryl-[protein] + phosphate</text>
        <dbReference type="Rhea" id="RHEA:20629"/>
        <dbReference type="Rhea" id="RHEA-COMP:9863"/>
        <dbReference type="Rhea" id="RHEA-COMP:11604"/>
        <dbReference type="ChEBI" id="CHEBI:15377"/>
        <dbReference type="ChEBI" id="CHEBI:29999"/>
        <dbReference type="ChEBI" id="CHEBI:43474"/>
        <dbReference type="ChEBI" id="CHEBI:83421"/>
        <dbReference type="EC" id="3.1.3.16"/>
    </reaction>
</comment>
<dbReference type="GO" id="GO:0033550">
    <property type="term" value="F:MAP kinase tyrosine phosphatase activity"/>
    <property type="evidence" value="ECO:0000318"/>
    <property type="project" value="GO_Central"/>
</dbReference>
<dbReference type="InterPro" id="IPR029021">
    <property type="entry name" value="Prot-tyrosine_phosphatase-like"/>
</dbReference>
<dbReference type="SUPFAM" id="SSF52799">
    <property type="entry name" value="(Phosphotyrosine protein) phosphatases II"/>
    <property type="match status" value="1"/>
</dbReference>
<comment type="similarity">
    <text evidence="3">Belongs to the protein-tyrosine phosphatase family. Non-receptor class dual specificity subfamily.</text>
</comment>
<dbReference type="Proteomes" id="UP000012960">
    <property type="component" value="Unplaced"/>
</dbReference>
<sequence length="233" mass="26098">MSQMDELQRSRILACVQAFCAARYAREDNVPCQIEEGLFLGSVGAALNKSALKDLNITHILTVAKSLDAAFPNDFVYKKIDVFDTPGTELVKYFAECFSFIDEARSAGGGVLVHCFAGMSRSVTVVVAYLMKKHRMSLSDALSLVRSKRPHIAPNHGFLTQLANFEKSLGGKKSKTLTAGYLSRIRVLFHMNKLLVCTTIFVFCYQKFDTRSFYLLFSESLKSKKKKHMGLVR</sequence>
<feature type="domain" description="Tyrosine-protein phosphatase" evidence="11">
    <location>
        <begin position="30"/>
        <end position="171"/>
    </location>
</feature>
<dbReference type="EnsemblPlants" id="Ma07_t22660.3">
    <property type="protein sequence ID" value="Ma07_p22660.3"/>
    <property type="gene ID" value="Ma07_g22660"/>
</dbReference>
<evidence type="ECO:0000256" key="5">
    <source>
        <dbReference type="ARBA" id="ARBA00022801"/>
    </source>
</evidence>
<reference evidence="14" key="2">
    <citation type="submission" date="2021-05" db="UniProtKB">
        <authorList>
            <consortium name="EnsemblPlants"/>
        </authorList>
    </citation>
    <scope>IDENTIFICATION</scope>
    <source>
        <strain evidence="14">subsp. malaccensis</strain>
    </source>
</reference>
<evidence type="ECO:0000259" key="11">
    <source>
        <dbReference type="PROSITE" id="PS50054"/>
    </source>
</evidence>
<dbReference type="Gramene" id="Ma07_t22660.3">
    <property type="protein sequence ID" value="Ma07_p22660.3"/>
    <property type="gene ID" value="Ma07_g22660"/>
</dbReference>
<evidence type="ECO:0000313" key="14">
    <source>
        <dbReference type="EnsemblPlants" id="Ma07_p22660.4"/>
    </source>
</evidence>
<dbReference type="FunCoup" id="A0A804JYN2">
    <property type="interactions" value="2374"/>
</dbReference>
<evidence type="ECO:0000256" key="7">
    <source>
        <dbReference type="ARBA" id="ARBA00023242"/>
    </source>
</evidence>
<evidence type="ECO:0000313" key="13">
    <source>
        <dbReference type="EMBL" id="CAG1857459.1"/>
    </source>
</evidence>
<dbReference type="OrthoDB" id="10252009at2759"/>
<gene>
    <name evidence="13" type="ORF">GSMUA_31790.1</name>
</gene>
<dbReference type="FunFam" id="3.90.190.10:FF:000056">
    <property type="entry name" value="Dual specificity phosphatase 12"/>
    <property type="match status" value="1"/>
</dbReference>
<comment type="subcellular location">
    <subcellularLocation>
        <location evidence="2">Cytoplasm</location>
    </subcellularLocation>
    <subcellularLocation>
        <location evidence="1">Nucleus</location>
    </subcellularLocation>
</comment>
<protein>
    <submittedName>
        <fullName evidence="13">(wild Malaysian banana) hypothetical protein</fullName>
    </submittedName>
</protein>
<dbReference type="Gramene" id="Ma07_t22660.1">
    <property type="protein sequence ID" value="Ma07_p22660.1"/>
    <property type="gene ID" value="Ma07_g22660"/>
</dbReference>
<evidence type="ECO:0000256" key="9">
    <source>
        <dbReference type="ARBA" id="ARBA00048336"/>
    </source>
</evidence>
<dbReference type="GO" id="GO:0005634">
    <property type="term" value="C:nucleus"/>
    <property type="evidence" value="ECO:0007669"/>
    <property type="project" value="UniProtKB-SubCell"/>
</dbReference>
<dbReference type="GO" id="GO:0005737">
    <property type="term" value="C:cytoplasm"/>
    <property type="evidence" value="ECO:0000318"/>
    <property type="project" value="GO_Central"/>
</dbReference>
<dbReference type="GO" id="GO:0004722">
    <property type="term" value="F:protein serine/threonine phosphatase activity"/>
    <property type="evidence" value="ECO:0007669"/>
    <property type="project" value="UniProtKB-EC"/>
</dbReference>
<dbReference type="GO" id="GO:0043409">
    <property type="term" value="P:negative regulation of MAPK cascade"/>
    <property type="evidence" value="ECO:0000318"/>
    <property type="project" value="GO_Central"/>
</dbReference>
<dbReference type="GO" id="GO:0017017">
    <property type="term" value="F:MAP kinase tyrosine/serine/threonine phosphatase activity"/>
    <property type="evidence" value="ECO:0000318"/>
    <property type="project" value="GO_Central"/>
</dbReference>
<keyword evidence="15" id="KW-1185">Reference proteome</keyword>
<dbReference type="GO" id="GO:0008330">
    <property type="term" value="F:protein tyrosine/threonine phosphatase activity"/>
    <property type="evidence" value="ECO:0000318"/>
    <property type="project" value="GO_Central"/>
</dbReference>
<evidence type="ECO:0000256" key="8">
    <source>
        <dbReference type="ARBA" id="ARBA00047761"/>
    </source>
</evidence>
<dbReference type="InterPro" id="IPR020422">
    <property type="entry name" value="TYR_PHOSPHATASE_DUAL_dom"/>
</dbReference>
<evidence type="ECO:0000256" key="10">
    <source>
        <dbReference type="ARBA" id="ARBA00051722"/>
    </source>
</evidence>
<dbReference type="PROSITE" id="PS50054">
    <property type="entry name" value="TYR_PHOSPHATASE_DUAL"/>
    <property type="match status" value="1"/>
</dbReference>
<feature type="domain" description="Tyrosine specific protein phosphatases" evidence="12">
    <location>
        <begin position="92"/>
        <end position="152"/>
    </location>
</feature>
<dbReference type="EnsemblPlants" id="Ma07_t22660.4">
    <property type="protein sequence ID" value="Ma07_p22660.4"/>
    <property type="gene ID" value="Ma07_g22660"/>
</dbReference>
<dbReference type="PROSITE" id="PS50056">
    <property type="entry name" value="TYR_PHOSPHATASE_2"/>
    <property type="match status" value="1"/>
</dbReference>
<dbReference type="AlphaFoldDB" id="A0A804JYN2"/>
<keyword evidence="4" id="KW-0963">Cytoplasm</keyword>
<dbReference type="EnsemblPlants" id="Ma07_t22660.1">
    <property type="protein sequence ID" value="Ma07_p22660.1"/>
    <property type="gene ID" value="Ma07_g22660"/>
</dbReference>
<dbReference type="InterPro" id="IPR000340">
    <property type="entry name" value="Dual-sp_phosphatase_cat-dom"/>
</dbReference>
<dbReference type="Pfam" id="PF00782">
    <property type="entry name" value="DSPc"/>
    <property type="match status" value="1"/>
</dbReference>
<dbReference type="EMBL" id="HG996473">
    <property type="protein sequence ID" value="CAG1857459.1"/>
    <property type="molecule type" value="Genomic_DNA"/>
</dbReference>
<dbReference type="OMA" id="KSCKTVI"/>
<evidence type="ECO:0000313" key="15">
    <source>
        <dbReference type="Proteomes" id="UP000012960"/>
    </source>
</evidence>
<keyword evidence="6" id="KW-0904">Protein phosphatase</keyword>
<comment type="catalytic activity">
    <reaction evidence="10">
        <text>O-phospho-L-tyrosyl-[protein] + H2O = L-tyrosyl-[protein] + phosphate</text>
        <dbReference type="Rhea" id="RHEA:10684"/>
        <dbReference type="Rhea" id="RHEA-COMP:10136"/>
        <dbReference type="Rhea" id="RHEA-COMP:20101"/>
        <dbReference type="ChEBI" id="CHEBI:15377"/>
        <dbReference type="ChEBI" id="CHEBI:43474"/>
        <dbReference type="ChEBI" id="CHEBI:46858"/>
        <dbReference type="ChEBI" id="CHEBI:61978"/>
        <dbReference type="EC" id="3.1.3.48"/>
    </reaction>
</comment>
<dbReference type="InterPro" id="IPR000387">
    <property type="entry name" value="Tyr_Pase_dom"/>
</dbReference>
<proteinExistence type="inferred from homology"/>
<evidence type="ECO:0000259" key="12">
    <source>
        <dbReference type="PROSITE" id="PS50056"/>
    </source>
</evidence>
<organism evidence="14 15">
    <name type="scientific">Musa acuminata subsp. malaccensis</name>
    <name type="common">Wild banana</name>
    <name type="synonym">Musa malaccensis</name>
    <dbReference type="NCBI Taxonomy" id="214687"/>
    <lineage>
        <taxon>Eukaryota</taxon>
        <taxon>Viridiplantae</taxon>
        <taxon>Streptophyta</taxon>
        <taxon>Embryophyta</taxon>
        <taxon>Tracheophyta</taxon>
        <taxon>Spermatophyta</taxon>
        <taxon>Magnoliopsida</taxon>
        <taxon>Liliopsida</taxon>
        <taxon>Zingiberales</taxon>
        <taxon>Musaceae</taxon>
        <taxon>Musa</taxon>
    </lineage>
</organism>
<dbReference type="InterPro" id="IPR003595">
    <property type="entry name" value="Tyr_Pase_cat"/>
</dbReference>
<dbReference type="CDD" id="cd14498">
    <property type="entry name" value="DSP"/>
    <property type="match status" value="1"/>
</dbReference>
<comment type="catalytic activity">
    <reaction evidence="9">
        <text>O-phospho-L-threonyl-[protein] + H2O = L-threonyl-[protein] + phosphate</text>
        <dbReference type="Rhea" id="RHEA:47004"/>
        <dbReference type="Rhea" id="RHEA-COMP:11060"/>
        <dbReference type="Rhea" id="RHEA-COMP:11605"/>
        <dbReference type="ChEBI" id="CHEBI:15377"/>
        <dbReference type="ChEBI" id="CHEBI:30013"/>
        <dbReference type="ChEBI" id="CHEBI:43474"/>
        <dbReference type="ChEBI" id="CHEBI:61977"/>
        <dbReference type="EC" id="3.1.3.16"/>
    </reaction>
</comment>
<dbReference type="Gene3D" id="3.90.190.10">
    <property type="entry name" value="Protein tyrosine phosphatase superfamily"/>
    <property type="match status" value="1"/>
</dbReference>
<name>A0A804JYN2_MUSAM</name>
<keyword evidence="5" id="KW-0378">Hydrolase</keyword>
<evidence type="ECO:0000256" key="4">
    <source>
        <dbReference type="ARBA" id="ARBA00022490"/>
    </source>
</evidence>
<dbReference type="PANTHER" id="PTHR10159:SF511">
    <property type="entry name" value="DUAL SPECIFICITY PROTEIN PHOSPHATASE 1"/>
    <property type="match status" value="1"/>
</dbReference>
<evidence type="ECO:0000256" key="3">
    <source>
        <dbReference type="ARBA" id="ARBA00008601"/>
    </source>
</evidence>
<evidence type="ECO:0000256" key="2">
    <source>
        <dbReference type="ARBA" id="ARBA00004496"/>
    </source>
</evidence>
<dbReference type="GO" id="GO:0007165">
    <property type="term" value="P:signal transduction"/>
    <property type="evidence" value="ECO:0000318"/>
    <property type="project" value="GO_Central"/>
</dbReference>
<evidence type="ECO:0000256" key="6">
    <source>
        <dbReference type="ARBA" id="ARBA00022912"/>
    </source>
</evidence>
<evidence type="ECO:0000256" key="1">
    <source>
        <dbReference type="ARBA" id="ARBA00004123"/>
    </source>
</evidence>
<reference evidence="13" key="1">
    <citation type="submission" date="2021-03" db="EMBL/GenBank/DDBJ databases">
        <authorList>
            <consortium name="Genoscope - CEA"/>
            <person name="William W."/>
        </authorList>
    </citation>
    <scope>NUCLEOTIDE SEQUENCE</scope>
    <source>
        <strain evidence="13">Doubled-haploid Pahang</strain>
    </source>
</reference>
<dbReference type="Gramene" id="Ma07_t22660.4">
    <property type="protein sequence ID" value="Ma07_p22660.4"/>
    <property type="gene ID" value="Ma07_g22660"/>
</dbReference>
<dbReference type="InParanoid" id="A0A804JYN2"/>